<keyword evidence="3" id="KW-0804">Transcription</keyword>
<organism evidence="5 6">
    <name type="scientific">Oceanobacillus bengalensis</name>
    <dbReference type="NCBI Taxonomy" id="1435466"/>
    <lineage>
        <taxon>Bacteria</taxon>
        <taxon>Bacillati</taxon>
        <taxon>Bacillota</taxon>
        <taxon>Bacilli</taxon>
        <taxon>Bacillales</taxon>
        <taxon>Bacillaceae</taxon>
        <taxon>Oceanobacillus</taxon>
    </lineage>
</organism>
<dbReference type="SUPFAM" id="SSF46785">
    <property type="entry name" value="Winged helix' DNA-binding domain"/>
    <property type="match status" value="1"/>
</dbReference>
<evidence type="ECO:0000256" key="2">
    <source>
        <dbReference type="ARBA" id="ARBA00023125"/>
    </source>
</evidence>
<dbReference type="Gene3D" id="1.10.10.10">
    <property type="entry name" value="Winged helix-like DNA-binding domain superfamily/Winged helix DNA-binding domain"/>
    <property type="match status" value="1"/>
</dbReference>
<evidence type="ECO:0000313" key="6">
    <source>
        <dbReference type="Proteomes" id="UP000281813"/>
    </source>
</evidence>
<dbReference type="PROSITE" id="PS50949">
    <property type="entry name" value="HTH_GNTR"/>
    <property type="match status" value="1"/>
</dbReference>
<gene>
    <name evidence="5" type="ORF">D8M05_11790</name>
</gene>
<dbReference type="InterPro" id="IPR008920">
    <property type="entry name" value="TF_FadR/GntR_C"/>
</dbReference>
<dbReference type="OrthoDB" id="9782299at2"/>
<dbReference type="Pfam" id="PF07729">
    <property type="entry name" value="FCD"/>
    <property type="match status" value="1"/>
</dbReference>
<protein>
    <submittedName>
        <fullName evidence="5">GntR family transcriptional regulator</fullName>
    </submittedName>
</protein>
<dbReference type="AlphaFoldDB" id="A0A494YXP5"/>
<dbReference type="GO" id="GO:0003700">
    <property type="term" value="F:DNA-binding transcription factor activity"/>
    <property type="evidence" value="ECO:0007669"/>
    <property type="project" value="InterPro"/>
</dbReference>
<evidence type="ECO:0000256" key="1">
    <source>
        <dbReference type="ARBA" id="ARBA00023015"/>
    </source>
</evidence>
<dbReference type="InterPro" id="IPR036388">
    <property type="entry name" value="WH-like_DNA-bd_sf"/>
</dbReference>
<keyword evidence="2" id="KW-0238">DNA-binding</keyword>
<comment type="caution">
    <text evidence="5">The sequence shown here is derived from an EMBL/GenBank/DDBJ whole genome shotgun (WGS) entry which is preliminary data.</text>
</comment>
<reference evidence="5 6" key="1">
    <citation type="journal article" date="2015" name="Antonie Van Leeuwenhoek">
        <title>Oceanobacillus bengalensis sp. nov., a bacterium isolated from seawater of the Bay of Bengal.</title>
        <authorList>
            <person name="Yongchang O."/>
            <person name="Xiang W."/>
            <person name="Wang G."/>
        </authorList>
    </citation>
    <scope>NUCLEOTIDE SEQUENCE [LARGE SCALE GENOMIC DNA]</scope>
    <source>
        <strain evidence="5 6">MCCC 1K00260</strain>
    </source>
</reference>
<dbReference type="Gene3D" id="1.20.120.530">
    <property type="entry name" value="GntR ligand-binding domain-like"/>
    <property type="match status" value="1"/>
</dbReference>
<accession>A0A494YXP5</accession>
<keyword evidence="6" id="KW-1185">Reference proteome</keyword>
<sequence length="219" mass="26011">MNDDSILLRRPLGELIAEQLRQDIYNRRIELGDRLIEADLAERFDVSRSTIREALKILEQEKLVLSKARKGTFVCRFTEEDLDELTEVRLIIESRAFVKALTHMEDKDFNVLADILTEMKQEAEIGDWNKLFDLDMLFHQTVVNRCGNVRLVKIYESIRVQIRVYIAHLDRYYTSFNSFYKEHKDLYNVLLKRDAGLVKKKIEDHIEYVEEKLLRNNKS</sequence>
<dbReference type="RefSeq" id="WP_121132013.1">
    <property type="nucleotide sequence ID" value="NZ_JBHUFK010000037.1"/>
</dbReference>
<dbReference type="GO" id="GO:0003677">
    <property type="term" value="F:DNA binding"/>
    <property type="evidence" value="ECO:0007669"/>
    <property type="project" value="UniProtKB-KW"/>
</dbReference>
<evidence type="ECO:0000259" key="4">
    <source>
        <dbReference type="PROSITE" id="PS50949"/>
    </source>
</evidence>
<dbReference type="SMART" id="SM00345">
    <property type="entry name" value="HTH_GNTR"/>
    <property type="match status" value="1"/>
</dbReference>
<dbReference type="SUPFAM" id="SSF48008">
    <property type="entry name" value="GntR ligand-binding domain-like"/>
    <property type="match status" value="1"/>
</dbReference>
<dbReference type="InterPro" id="IPR036390">
    <property type="entry name" value="WH_DNA-bd_sf"/>
</dbReference>
<dbReference type="CDD" id="cd07377">
    <property type="entry name" value="WHTH_GntR"/>
    <property type="match status" value="1"/>
</dbReference>
<dbReference type="PANTHER" id="PTHR43537">
    <property type="entry name" value="TRANSCRIPTIONAL REGULATOR, GNTR FAMILY"/>
    <property type="match status" value="1"/>
</dbReference>
<dbReference type="InterPro" id="IPR011711">
    <property type="entry name" value="GntR_C"/>
</dbReference>
<keyword evidence="1" id="KW-0805">Transcription regulation</keyword>
<proteinExistence type="predicted"/>
<dbReference type="PRINTS" id="PR00035">
    <property type="entry name" value="HTHGNTR"/>
</dbReference>
<evidence type="ECO:0000313" key="5">
    <source>
        <dbReference type="EMBL" id="RKQ14937.1"/>
    </source>
</evidence>
<dbReference type="InterPro" id="IPR000524">
    <property type="entry name" value="Tscrpt_reg_HTH_GntR"/>
</dbReference>
<dbReference type="PANTHER" id="PTHR43537:SF5">
    <property type="entry name" value="UXU OPERON TRANSCRIPTIONAL REGULATOR"/>
    <property type="match status" value="1"/>
</dbReference>
<dbReference type="EMBL" id="RBZO01000017">
    <property type="protein sequence ID" value="RKQ14937.1"/>
    <property type="molecule type" value="Genomic_DNA"/>
</dbReference>
<dbReference type="Proteomes" id="UP000281813">
    <property type="component" value="Unassembled WGS sequence"/>
</dbReference>
<evidence type="ECO:0000256" key="3">
    <source>
        <dbReference type="ARBA" id="ARBA00023163"/>
    </source>
</evidence>
<dbReference type="SMART" id="SM00895">
    <property type="entry name" value="FCD"/>
    <property type="match status" value="1"/>
</dbReference>
<feature type="domain" description="HTH gntR-type" evidence="4">
    <location>
        <begin position="10"/>
        <end position="77"/>
    </location>
</feature>
<name>A0A494YXP5_9BACI</name>
<dbReference type="Pfam" id="PF00392">
    <property type="entry name" value="GntR"/>
    <property type="match status" value="1"/>
</dbReference>